<keyword evidence="2" id="KW-0805">Transcription regulation</keyword>
<dbReference type="Pfam" id="PF03466">
    <property type="entry name" value="LysR_substrate"/>
    <property type="match status" value="1"/>
</dbReference>
<dbReference type="CDD" id="cd08432">
    <property type="entry name" value="PBP2_GcdR_TrpI_HvrB_AmpR_like"/>
    <property type="match status" value="1"/>
</dbReference>
<dbReference type="RefSeq" id="WP_309791410.1">
    <property type="nucleotide sequence ID" value="NZ_JAVDPW010000001.1"/>
</dbReference>
<dbReference type="Gene3D" id="3.40.190.10">
    <property type="entry name" value="Periplasmic binding protein-like II"/>
    <property type="match status" value="2"/>
</dbReference>
<organism evidence="6 7">
    <name type="scientific">Inquilinus ginsengisoli</name>
    <dbReference type="NCBI Taxonomy" id="363840"/>
    <lineage>
        <taxon>Bacteria</taxon>
        <taxon>Pseudomonadati</taxon>
        <taxon>Pseudomonadota</taxon>
        <taxon>Alphaproteobacteria</taxon>
        <taxon>Rhodospirillales</taxon>
        <taxon>Rhodospirillaceae</taxon>
        <taxon>Inquilinus</taxon>
    </lineage>
</organism>
<evidence type="ECO:0000313" key="6">
    <source>
        <dbReference type="EMBL" id="MDR6287579.1"/>
    </source>
</evidence>
<dbReference type="SUPFAM" id="SSF53850">
    <property type="entry name" value="Periplasmic binding protein-like II"/>
    <property type="match status" value="1"/>
</dbReference>
<dbReference type="PRINTS" id="PR00039">
    <property type="entry name" value="HTHLYSR"/>
</dbReference>
<dbReference type="InterPro" id="IPR036390">
    <property type="entry name" value="WH_DNA-bd_sf"/>
</dbReference>
<proteinExistence type="inferred from homology"/>
<evidence type="ECO:0000256" key="3">
    <source>
        <dbReference type="ARBA" id="ARBA00023125"/>
    </source>
</evidence>
<protein>
    <submittedName>
        <fullName evidence="6">LysR family glycine cleavage system transcriptional activator</fullName>
    </submittedName>
</protein>
<keyword evidence="7" id="KW-1185">Reference proteome</keyword>
<dbReference type="InterPro" id="IPR005119">
    <property type="entry name" value="LysR_subst-bd"/>
</dbReference>
<evidence type="ECO:0000256" key="2">
    <source>
        <dbReference type="ARBA" id="ARBA00023015"/>
    </source>
</evidence>
<comment type="caution">
    <text evidence="6">The sequence shown here is derived from an EMBL/GenBank/DDBJ whole genome shotgun (WGS) entry which is preliminary data.</text>
</comment>
<dbReference type="SUPFAM" id="SSF46785">
    <property type="entry name" value="Winged helix' DNA-binding domain"/>
    <property type="match status" value="1"/>
</dbReference>
<dbReference type="InterPro" id="IPR036388">
    <property type="entry name" value="WH-like_DNA-bd_sf"/>
</dbReference>
<dbReference type="Gene3D" id="1.10.10.10">
    <property type="entry name" value="Winged helix-like DNA-binding domain superfamily/Winged helix DNA-binding domain"/>
    <property type="match status" value="1"/>
</dbReference>
<sequence length="293" mass="31160">MPNDALPLPALNAFEAAARHGSFTRAAAELGLTQAAVSYHINRLEQRLGTPLFIRRGRSLALTEAGERLAVEVVDAFGRLRAAVGGETGAAAHALAVASVPTFATHWLAPRLGAFQAAHPDIAIKLATSTELGDRTDDRLTADVEIRSGPGGFPPALAAHRLLEVRLACVVAPRLAAGLRRPADVLSLPLIGMTMSWDAWFDAVGVRAPESMRKPAPRFDSQVASAQAAATGMGAALVTPDFFTEDLAAGRLVAPFPVVVDRGKGYWLVHAADQRHRPKIRAFRDWILAAARP</sequence>
<dbReference type="EMBL" id="JAVDPW010000001">
    <property type="protein sequence ID" value="MDR6287579.1"/>
    <property type="molecule type" value="Genomic_DNA"/>
</dbReference>
<feature type="domain" description="HTH lysR-type" evidence="5">
    <location>
        <begin position="6"/>
        <end position="63"/>
    </location>
</feature>
<evidence type="ECO:0000256" key="4">
    <source>
        <dbReference type="ARBA" id="ARBA00023163"/>
    </source>
</evidence>
<gene>
    <name evidence="6" type="ORF">E9232_000078</name>
</gene>
<comment type="similarity">
    <text evidence="1">Belongs to the LysR transcriptional regulatory family.</text>
</comment>
<keyword evidence="3" id="KW-0238">DNA-binding</keyword>
<name>A0ABU1JHQ3_9PROT</name>
<dbReference type="PANTHER" id="PTHR30537">
    <property type="entry name" value="HTH-TYPE TRANSCRIPTIONAL REGULATOR"/>
    <property type="match status" value="1"/>
</dbReference>
<evidence type="ECO:0000256" key="1">
    <source>
        <dbReference type="ARBA" id="ARBA00009437"/>
    </source>
</evidence>
<dbReference type="InterPro" id="IPR058163">
    <property type="entry name" value="LysR-type_TF_proteobact-type"/>
</dbReference>
<dbReference type="Proteomes" id="UP001262410">
    <property type="component" value="Unassembled WGS sequence"/>
</dbReference>
<dbReference type="InterPro" id="IPR000847">
    <property type="entry name" value="LysR_HTH_N"/>
</dbReference>
<evidence type="ECO:0000313" key="7">
    <source>
        <dbReference type="Proteomes" id="UP001262410"/>
    </source>
</evidence>
<keyword evidence="4" id="KW-0804">Transcription</keyword>
<evidence type="ECO:0000259" key="5">
    <source>
        <dbReference type="PROSITE" id="PS50931"/>
    </source>
</evidence>
<reference evidence="6 7" key="1">
    <citation type="submission" date="2023-07" db="EMBL/GenBank/DDBJ databases">
        <title>Sorghum-associated microbial communities from plants grown in Nebraska, USA.</title>
        <authorList>
            <person name="Schachtman D."/>
        </authorList>
    </citation>
    <scope>NUCLEOTIDE SEQUENCE [LARGE SCALE GENOMIC DNA]</scope>
    <source>
        <strain evidence="6 7">584</strain>
    </source>
</reference>
<accession>A0ABU1JHQ3</accession>
<dbReference type="Pfam" id="PF00126">
    <property type="entry name" value="HTH_1"/>
    <property type="match status" value="1"/>
</dbReference>
<dbReference type="PANTHER" id="PTHR30537:SF74">
    <property type="entry name" value="HTH-TYPE TRANSCRIPTIONAL REGULATOR TRPI"/>
    <property type="match status" value="1"/>
</dbReference>
<dbReference type="PROSITE" id="PS50931">
    <property type="entry name" value="HTH_LYSR"/>
    <property type="match status" value="1"/>
</dbReference>